<comment type="caution">
    <text evidence="3">The sequence shown here is derived from an EMBL/GenBank/DDBJ whole genome shotgun (WGS) entry which is preliminary data.</text>
</comment>
<dbReference type="Proteomes" id="UP000295710">
    <property type="component" value="Unassembled WGS sequence"/>
</dbReference>
<reference evidence="3 4" key="1">
    <citation type="journal article" date="2016" name="Nat. Microbiol.">
        <title>The Mouse Intestinal Bacterial Collection (miBC) provides host-specific insight into cultured diversity and functional potential of the gut microbiota.</title>
        <authorList>
            <person name="Lagkouvardos I."/>
            <person name="Pukall R."/>
            <person name="Abt B."/>
            <person name="Foesel B.U."/>
            <person name="Meier-Kolthoff J.P."/>
            <person name="Kumar N."/>
            <person name="Bresciani A."/>
            <person name="Martinez I."/>
            <person name="Just S."/>
            <person name="Ziegler C."/>
            <person name="Brugiroux S."/>
            <person name="Garzetti D."/>
            <person name="Wenning M."/>
            <person name="Bui T.P."/>
            <person name="Wang J."/>
            <person name="Hugenholtz F."/>
            <person name="Plugge C.M."/>
            <person name="Peterson D.A."/>
            <person name="Hornef M.W."/>
            <person name="Baines J.F."/>
            <person name="Smidt H."/>
            <person name="Walter J."/>
            <person name="Kristiansen K."/>
            <person name="Nielsen H.B."/>
            <person name="Haller D."/>
            <person name="Overmann J."/>
            <person name="Stecher B."/>
            <person name="Clavel T."/>
        </authorList>
    </citation>
    <scope>NUCLEOTIDE SEQUENCE [LARGE SCALE GENOMIC DNA]</scope>
    <source>
        <strain evidence="3 4">DSM 28560</strain>
    </source>
</reference>
<feature type="domain" description="TPM" evidence="2">
    <location>
        <begin position="47"/>
        <end position="109"/>
    </location>
</feature>
<name>A0A4R4FHS1_9FIRM</name>
<organism evidence="3 4">
    <name type="scientific">Extibacter muris</name>
    <dbReference type="NCBI Taxonomy" id="1796622"/>
    <lineage>
        <taxon>Bacteria</taxon>
        <taxon>Bacillati</taxon>
        <taxon>Bacillota</taxon>
        <taxon>Clostridia</taxon>
        <taxon>Lachnospirales</taxon>
        <taxon>Lachnospiraceae</taxon>
        <taxon>Extibacter</taxon>
    </lineage>
</organism>
<evidence type="ECO:0000313" key="3">
    <source>
        <dbReference type="EMBL" id="TDA23247.1"/>
    </source>
</evidence>
<gene>
    <name evidence="3" type="ORF">E1963_00360</name>
</gene>
<dbReference type="Pfam" id="PF04536">
    <property type="entry name" value="TPM_phosphatase"/>
    <property type="match status" value="1"/>
</dbReference>
<proteinExistence type="predicted"/>
<evidence type="ECO:0000313" key="4">
    <source>
        <dbReference type="Proteomes" id="UP000295710"/>
    </source>
</evidence>
<dbReference type="InterPro" id="IPR007621">
    <property type="entry name" value="TPM_dom"/>
</dbReference>
<dbReference type="EMBL" id="SMMX01000001">
    <property type="protein sequence ID" value="TDA23247.1"/>
    <property type="molecule type" value="Genomic_DNA"/>
</dbReference>
<feature type="region of interest" description="Disordered" evidence="1">
    <location>
        <begin position="120"/>
        <end position="142"/>
    </location>
</feature>
<evidence type="ECO:0000259" key="2">
    <source>
        <dbReference type="Pfam" id="PF04536"/>
    </source>
</evidence>
<accession>A0A4R4FHS1</accession>
<dbReference type="Gene3D" id="3.10.310.50">
    <property type="match status" value="1"/>
</dbReference>
<evidence type="ECO:0000256" key="1">
    <source>
        <dbReference type="SAM" id="MobiDB-lite"/>
    </source>
</evidence>
<keyword evidence="4" id="KW-1185">Reference proteome</keyword>
<dbReference type="AlphaFoldDB" id="A0A4R4FHS1"/>
<sequence>MEYSRERWGYRIHMSFLRRGDRGRKPSMGRMPRGRQMTSLIRKGTAAEEGKDGILLLVSMDDRDWSLTTHGAAIDVFMDYRLDKISSHMLAYLSKAAYYDAFDTYLHDVEYYLEDNASRKDAGTQEGTSPPGAPAQESTPAANGWTCACGHRDNKGKFCPECGDRFDENDIQ</sequence>
<protein>
    <submittedName>
        <fullName evidence="3">TPM domain-containing protein</fullName>
    </submittedName>
</protein>